<keyword evidence="2" id="KW-0235">DNA replication</keyword>
<evidence type="ECO:0000256" key="7">
    <source>
        <dbReference type="SAM" id="MobiDB-lite"/>
    </source>
</evidence>
<name>A0A4U5P9I0_STECR</name>
<dbReference type="EMBL" id="AZBU02000002">
    <property type="protein sequence ID" value="TKR92671.1"/>
    <property type="molecule type" value="Genomic_DNA"/>
</dbReference>
<evidence type="ECO:0008006" key="12">
    <source>
        <dbReference type="Google" id="ProtNLM"/>
    </source>
</evidence>
<evidence type="ECO:0000256" key="3">
    <source>
        <dbReference type="ARBA" id="ARBA00022763"/>
    </source>
</evidence>
<dbReference type="Pfam" id="PF11600">
    <property type="entry name" value="CAF1A_acidic"/>
    <property type="match status" value="1"/>
</dbReference>
<evidence type="ECO:0000256" key="1">
    <source>
        <dbReference type="ARBA" id="ARBA00004123"/>
    </source>
</evidence>
<accession>A0A4U5P9I0</accession>
<dbReference type="STRING" id="34508.A0A4U5P9I0"/>
<feature type="region of interest" description="Disordered" evidence="7">
    <location>
        <begin position="299"/>
        <end position="377"/>
    </location>
</feature>
<reference evidence="10 11" key="1">
    <citation type="journal article" date="2015" name="Genome Biol.">
        <title>Comparative genomics of Steinernema reveals deeply conserved gene regulatory networks.</title>
        <authorList>
            <person name="Dillman A.R."/>
            <person name="Macchietto M."/>
            <person name="Porter C.F."/>
            <person name="Rogers A."/>
            <person name="Williams B."/>
            <person name="Antoshechkin I."/>
            <person name="Lee M.M."/>
            <person name="Goodwin Z."/>
            <person name="Lu X."/>
            <person name="Lewis E.E."/>
            <person name="Goodrich-Blair H."/>
            <person name="Stock S.P."/>
            <person name="Adams B.J."/>
            <person name="Sternberg P.W."/>
            <person name="Mortazavi A."/>
        </authorList>
    </citation>
    <scope>NUCLEOTIDE SEQUENCE [LARGE SCALE GENOMIC DNA]</scope>
    <source>
        <strain evidence="10 11">ALL</strain>
    </source>
</reference>
<dbReference type="GO" id="GO:0006260">
    <property type="term" value="P:DNA replication"/>
    <property type="evidence" value="ECO:0007669"/>
    <property type="project" value="UniProtKB-KW"/>
</dbReference>
<evidence type="ECO:0000256" key="6">
    <source>
        <dbReference type="ARBA" id="ARBA00023242"/>
    </source>
</evidence>
<keyword evidence="5" id="KW-0234">DNA repair</keyword>
<feature type="domain" description="Chromatin assembly factor 1 subunit A dimerization" evidence="9">
    <location>
        <begin position="260"/>
        <end position="329"/>
    </location>
</feature>
<evidence type="ECO:0000313" key="11">
    <source>
        <dbReference type="Proteomes" id="UP000298663"/>
    </source>
</evidence>
<keyword evidence="3" id="KW-0227">DNA damage</keyword>
<evidence type="ECO:0000259" key="9">
    <source>
        <dbReference type="Pfam" id="PF12253"/>
    </source>
</evidence>
<dbReference type="AlphaFoldDB" id="A0A4U5P9I0"/>
<dbReference type="GO" id="GO:0033186">
    <property type="term" value="C:CAF-1 complex"/>
    <property type="evidence" value="ECO:0007669"/>
    <property type="project" value="TreeGrafter"/>
</dbReference>
<feature type="compositionally biased region" description="Basic and acidic residues" evidence="7">
    <location>
        <begin position="355"/>
        <end position="377"/>
    </location>
</feature>
<dbReference type="GO" id="GO:0006281">
    <property type="term" value="P:DNA repair"/>
    <property type="evidence" value="ECO:0007669"/>
    <property type="project" value="UniProtKB-KW"/>
</dbReference>
<dbReference type="PANTHER" id="PTHR15272:SF0">
    <property type="entry name" value="CHROMATIN ASSEMBLY FACTOR 1 SUBUNIT A"/>
    <property type="match status" value="1"/>
</dbReference>
<comment type="subcellular location">
    <subcellularLocation>
        <location evidence="1">Nucleus</location>
    </subcellularLocation>
</comment>
<dbReference type="PANTHER" id="PTHR15272">
    <property type="entry name" value="CHROMATIN ASSEMBLY FACTOR 1 SUBUNIT A CAF-1 SUBUNIT A"/>
    <property type="match status" value="1"/>
</dbReference>
<evidence type="ECO:0000256" key="2">
    <source>
        <dbReference type="ARBA" id="ARBA00022705"/>
    </source>
</evidence>
<evidence type="ECO:0000259" key="8">
    <source>
        <dbReference type="Pfam" id="PF11600"/>
    </source>
</evidence>
<feature type="domain" description="Chromatin assembly factor 1 p150 subunit acidic region" evidence="8">
    <location>
        <begin position="78"/>
        <end position="212"/>
    </location>
</feature>
<sequence>MGDENEAIGVPETPSRAAKRKLNDDHRTEAKRLKEEAAEKRRREREEEQQRMKDEKERRKEEERSQKEEEKRQKEERKAEEKRQKDLEREKEKSMRDAKKREEEQRKAEEKRQKEEKKREEENRKTEERRLKELDRLRKKKEEEDRKEAKRLEDDRKREEKRREEEAAEAKKRKEKDRFLSFFEKKEPSPPREIVVLMDTDCPWKPFELKKGWTMAPILRRDPLTAEQKENLLKVAVEASDYLRNVPKLACGKRDPMRPKLLQFHENIRPPYYGTWRKKAGNINGRRYLDREDIFDYDHDSDEEWEDEDGDDCVSEDDEDADGDEEKDEDDEKFLVEHGYLSEGEGDEEDVPVGETKEQRDARQRRKNDEWREEHLAKTARNKSKHLVAKLYGPIFSFDEIPDDLRAMKLQAVVLNYPESPAEQIGK</sequence>
<proteinExistence type="predicted"/>
<gene>
    <name evidence="10" type="ORF">L596_007281</name>
</gene>
<dbReference type="InterPro" id="IPR022043">
    <property type="entry name" value="CAF1A_DD"/>
</dbReference>
<comment type="caution">
    <text evidence="10">The sequence shown here is derived from an EMBL/GenBank/DDBJ whole genome shotgun (WGS) entry which is preliminary data.</text>
</comment>
<evidence type="ECO:0000313" key="10">
    <source>
        <dbReference type="EMBL" id="TKR92671.1"/>
    </source>
</evidence>
<evidence type="ECO:0000256" key="5">
    <source>
        <dbReference type="ARBA" id="ARBA00023204"/>
    </source>
</evidence>
<organism evidence="10 11">
    <name type="scientific">Steinernema carpocapsae</name>
    <name type="common">Entomopathogenic nematode</name>
    <dbReference type="NCBI Taxonomy" id="34508"/>
    <lineage>
        <taxon>Eukaryota</taxon>
        <taxon>Metazoa</taxon>
        <taxon>Ecdysozoa</taxon>
        <taxon>Nematoda</taxon>
        <taxon>Chromadorea</taxon>
        <taxon>Rhabditida</taxon>
        <taxon>Tylenchina</taxon>
        <taxon>Panagrolaimomorpha</taxon>
        <taxon>Strongyloidoidea</taxon>
        <taxon>Steinernematidae</taxon>
        <taxon>Steinernema</taxon>
    </lineage>
</organism>
<keyword evidence="11" id="KW-1185">Reference proteome</keyword>
<feature type="compositionally biased region" description="Acidic residues" evidence="7">
    <location>
        <begin position="299"/>
        <end position="332"/>
    </location>
</feature>
<feature type="compositionally biased region" description="Basic and acidic residues" evidence="7">
    <location>
        <begin position="21"/>
        <end position="175"/>
    </location>
</feature>
<feature type="region of interest" description="Disordered" evidence="7">
    <location>
        <begin position="1"/>
        <end position="175"/>
    </location>
</feature>
<dbReference type="GO" id="GO:0005634">
    <property type="term" value="C:nucleus"/>
    <property type="evidence" value="ECO:0007669"/>
    <property type="project" value="UniProtKB-SubCell"/>
</dbReference>
<dbReference type="InterPro" id="IPR021644">
    <property type="entry name" value="CAF-1_p150_acidic"/>
</dbReference>
<dbReference type="Proteomes" id="UP000298663">
    <property type="component" value="Unassembled WGS sequence"/>
</dbReference>
<evidence type="ECO:0000256" key="4">
    <source>
        <dbReference type="ARBA" id="ARBA00023186"/>
    </source>
</evidence>
<protein>
    <recommendedName>
        <fullName evidence="12">Chromatin assembly factor 1 subunit p150 C-terminal domain-containing protein</fullName>
    </recommendedName>
</protein>
<dbReference type="OrthoDB" id="79480at2759"/>
<keyword evidence="6" id="KW-0539">Nucleus</keyword>
<reference evidence="10 11" key="2">
    <citation type="journal article" date="2019" name="G3 (Bethesda)">
        <title>Hybrid Assembly of the Genome of the Entomopathogenic Nematode Steinernema carpocapsae Identifies the X-Chromosome.</title>
        <authorList>
            <person name="Serra L."/>
            <person name="Macchietto M."/>
            <person name="Macias-Munoz A."/>
            <person name="McGill C.J."/>
            <person name="Rodriguez I.M."/>
            <person name="Rodriguez B."/>
            <person name="Murad R."/>
            <person name="Mortazavi A."/>
        </authorList>
    </citation>
    <scope>NUCLEOTIDE SEQUENCE [LARGE SCALE GENOMIC DNA]</scope>
    <source>
        <strain evidence="10 11">ALL</strain>
    </source>
</reference>
<keyword evidence="4" id="KW-0143">Chaperone</keyword>
<dbReference type="GO" id="GO:0006334">
    <property type="term" value="P:nucleosome assembly"/>
    <property type="evidence" value="ECO:0007669"/>
    <property type="project" value="TreeGrafter"/>
</dbReference>
<dbReference type="Pfam" id="PF12253">
    <property type="entry name" value="CAF1A_dimeriz"/>
    <property type="match status" value="1"/>
</dbReference>